<feature type="region of interest" description="Disordered" evidence="1">
    <location>
        <begin position="32"/>
        <end position="53"/>
    </location>
</feature>
<comment type="caution">
    <text evidence="2">The sequence shown here is derived from an EMBL/GenBank/DDBJ whole genome shotgun (WGS) entry which is preliminary data.</text>
</comment>
<evidence type="ECO:0000256" key="1">
    <source>
        <dbReference type="SAM" id="MobiDB-lite"/>
    </source>
</evidence>
<dbReference type="Proteomes" id="UP000295627">
    <property type="component" value="Unassembled WGS sequence"/>
</dbReference>
<protein>
    <recommendedName>
        <fullName evidence="4">HNH endonuclease</fullName>
    </recommendedName>
</protein>
<gene>
    <name evidence="2" type="ORF">EJ571_01750</name>
</gene>
<dbReference type="EMBL" id="RXLR01000006">
    <property type="protein sequence ID" value="TDH25358.1"/>
    <property type="molecule type" value="Genomic_DNA"/>
</dbReference>
<evidence type="ECO:0008006" key="4">
    <source>
        <dbReference type="Google" id="ProtNLM"/>
    </source>
</evidence>
<evidence type="ECO:0000313" key="2">
    <source>
        <dbReference type="EMBL" id="TDH25358.1"/>
    </source>
</evidence>
<name>A0A4R5PGE2_9MYCO</name>
<evidence type="ECO:0000313" key="3">
    <source>
        <dbReference type="Proteomes" id="UP000295627"/>
    </source>
</evidence>
<accession>A0A4R5PGE2</accession>
<sequence>MSAEFTTEALRLMRERSGGLCEVQWPSVCQGSGSQLVGHHRRPRGSGGTKRHSSRLAANGLMACTWCHSFLETGERGDARELGFIVDQNQEPADVAVFYRHEYKVLLCDDGSLVAA</sequence>
<organism evidence="2 3">
    <name type="scientific">Mycobacteroides franklinii</name>
    <dbReference type="NCBI Taxonomy" id="948102"/>
    <lineage>
        <taxon>Bacteria</taxon>
        <taxon>Bacillati</taxon>
        <taxon>Actinomycetota</taxon>
        <taxon>Actinomycetes</taxon>
        <taxon>Mycobacteriales</taxon>
        <taxon>Mycobacteriaceae</taxon>
        <taxon>Mycobacteroides</taxon>
    </lineage>
</organism>
<reference evidence="2 3" key="1">
    <citation type="journal article" date="2019" name="Sci. Rep.">
        <title>Extended insight into the Mycobacterium chelonae-abscessus complex through whole genome sequencing of Mycobacterium salmoniphilum outbreak and Mycobacterium salmoniphilum-like strains.</title>
        <authorList>
            <person name="Behra P.R.K."/>
            <person name="Das S."/>
            <person name="Pettersson B.M.F."/>
            <person name="Shirreff L."/>
            <person name="DuCote T."/>
            <person name="Jacobsson K.G."/>
            <person name="Ennis D.G."/>
            <person name="Kirsebom L.A."/>
        </authorList>
    </citation>
    <scope>NUCLEOTIDE SEQUENCE [LARGE SCALE GENOMIC DNA]</scope>
    <source>
        <strain evidence="2 3">DSM 45524</strain>
    </source>
</reference>
<feature type="compositionally biased region" description="Basic residues" evidence="1">
    <location>
        <begin position="38"/>
        <end position="53"/>
    </location>
</feature>
<proteinExistence type="predicted"/>
<dbReference type="RefSeq" id="WP_078336071.1">
    <property type="nucleotide sequence ID" value="NZ_MAFQ01000015.1"/>
</dbReference>
<dbReference type="AlphaFoldDB" id="A0A4R5PGE2"/>